<proteinExistence type="predicted"/>
<dbReference type="EC" id="2.3.1.189" evidence="4"/>
<reference evidence="4 5" key="1">
    <citation type="submission" date="2019-02" db="EMBL/GenBank/DDBJ databases">
        <title>Deep-cultivation of Planctomycetes and their phenomic and genomic characterization uncovers novel biology.</title>
        <authorList>
            <person name="Wiegand S."/>
            <person name="Jogler M."/>
            <person name="Boedeker C."/>
            <person name="Pinto D."/>
            <person name="Vollmers J."/>
            <person name="Rivas-Marin E."/>
            <person name="Kohn T."/>
            <person name="Peeters S.H."/>
            <person name="Heuer A."/>
            <person name="Rast P."/>
            <person name="Oberbeckmann S."/>
            <person name="Bunk B."/>
            <person name="Jeske O."/>
            <person name="Meyerdierks A."/>
            <person name="Storesund J.E."/>
            <person name="Kallscheuer N."/>
            <person name="Luecker S."/>
            <person name="Lage O.M."/>
            <person name="Pohl T."/>
            <person name="Merkel B.J."/>
            <person name="Hornburger P."/>
            <person name="Mueller R.-W."/>
            <person name="Bruemmer F."/>
            <person name="Labrenz M."/>
            <person name="Spormann A.M."/>
            <person name="Op den Camp H."/>
            <person name="Overmann J."/>
            <person name="Amann R."/>
            <person name="Jetten M.S.M."/>
            <person name="Mascher T."/>
            <person name="Medema M.H."/>
            <person name="Devos D.P."/>
            <person name="Kaster A.-K."/>
            <person name="Ovreas L."/>
            <person name="Rohde M."/>
            <person name="Galperin M.Y."/>
            <person name="Jogler C."/>
        </authorList>
    </citation>
    <scope>NUCLEOTIDE SEQUENCE [LARGE SCALE GENOMIC DNA]</scope>
    <source>
        <strain evidence="4 5">Pan189</strain>
    </source>
</reference>
<evidence type="ECO:0000313" key="5">
    <source>
        <dbReference type="Proteomes" id="UP000317318"/>
    </source>
</evidence>
<dbReference type="CDD" id="cd04301">
    <property type="entry name" value="NAT_SF"/>
    <property type="match status" value="1"/>
</dbReference>
<dbReference type="Proteomes" id="UP000317318">
    <property type="component" value="Chromosome"/>
</dbReference>
<protein>
    <submittedName>
        <fullName evidence="4">Mycothiol acetyltransferase</fullName>
        <ecNumber evidence="4">2.3.1.189</ecNumber>
    </submittedName>
</protein>
<gene>
    <name evidence="4" type="primary">mshD</name>
    <name evidence="4" type="ORF">Pan189_15120</name>
</gene>
<keyword evidence="2 4" id="KW-0012">Acyltransferase</keyword>
<dbReference type="OrthoDB" id="273614at2"/>
<dbReference type="AlphaFoldDB" id="A0A517QZR7"/>
<dbReference type="RefSeq" id="WP_145363283.1">
    <property type="nucleotide sequence ID" value="NZ_CP036268.1"/>
</dbReference>
<dbReference type="KEGG" id="svp:Pan189_15120"/>
<accession>A0A517QZR7</accession>
<dbReference type="PANTHER" id="PTHR43420">
    <property type="entry name" value="ACETYLTRANSFERASE"/>
    <property type="match status" value="1"/>
</dbReference>
<keyword evidence="1 4" id="KW-0808">Transferase</keyword>
<organism evidence="4 5">
    <name type="scientific">Stratiformator vulcanicus</name>
    <dbReference type="NCBI Taxonomy" id="2527980"/>
    <lineage>
        <taxon>Bacteria</taxon>
        <taxon>Pseudomonadati</taxon>
        <taxon>Planctomycetota</taxon>
        <taxon>Planctomycetia</taxon>
        <taxon>Planctomycetales</taxon>
        <taxon>Planctomycetaceae</taxon>
        <taxon>Stratiformator</taxon>
    </lineage>
</organism>
<feature type="domain" description="N-acetyltransferase" evidence="3">
    <location>
        <begin position="45"/>
        <end position="187"/>
    </location>
</feature>
<dbReference type="InterPro" id="IPR000182">
    <property type="entry name" value="GNAT_dom"/>
</dbReference>
<dbReference type="InterPro" id="IPR050680">
    <property type="entry name" value="YpeA/RimI_acetyltransf"/>
</dbReference>
<evidence type="ECO:0000256" key="2">
    <source>
        <dbReference type="ARBA" id="ARBA00023315"/>
    </source>
</evidence>
<dbReference type="SUPFAM" id="SSF55729">
    <property type="entry name" value="Acyl-CoA N-acyltransferases (Nat)"/>
    <property type="match status" value="1"/>
</dbReference>
<dbReference type="Pfam" id="PF00583">
    <property type="entry name" value="Acetyltransf_1"/>
    <property type="match status" value="1"/>
</dbReference>
<dbReference type="PROSITE" id="PS51186">
    <property type="entry name" value="GNAT"/>
    <property type="match status" value="1"/>
</dbReference>
<evidence type="ECO:0000256" key="1">
    <source>
        <dbReference type="ARBA" id="ARBA00022679"/>
    </source>
</evidence>
<dbReference type="InterPro" id="IPR016181">
    <property type="entry name" value="Acyl_CoA_acyltransferase"/>
</dbReference>
<dbReference type="Gene3D" id="3.40.630.30">
    <property type="match status" value="1"/>
</dbReference>
<name>A0A517QZR7_9PLAN</name>
<evidence type="ECO:0000259" key="3">
    <source>
        <dbReference type="PROSITE" id="PS51186"/>
    </source>
</evidence>
<evidence type="ECO:0000313" key="4">
    <source>
        <dbReference type="EMBL" id="QDT37142.1"/>
    </source>
</evidence>
<dbReference type="EMBL" id="CP036268">
    <property type="protein sequence ID" value="QDT37142.1"/>
    <property type="molecule type" value="Genomic_DNA"/>
</dbReference>
<dbReference type="GO" id="GO:0035447">
    <property type="term" value="F:mycothiol synthase activity"/>
    <property type="evidence" value="ECO:0007669"/>
    <property type="project" value="UniProtKB-EC"/>
</dbReference>
<sequence>MKYIRRFRMEVRCDAVSGTSELPDGYRWVRWTPELARRHARVKFLSFRSEIDTRLFSCFETYRGCLKLMNDICRQSSFFPDSTWLIAKQSFVDLSTLDCGTIQGMRVAEKLGAIQNVGIIRDARGLGLGRALVVKAIEGFRETGAQRVYLEVTADNRPAVALYESLGFRVTRTMFKAARRFSAPVRV</sequence>
<keyword evidence="5" id="KW-1185">Reference proteome</keyword>